<dbReference type="Proteomes" id="UP000321155">
    <property type="component" value="Unassembled WGS sequence"/>
</dbReference>
<sequence length="118" mass="13053">MTDPLSVNYGGATHPGARAIVHPGMLAAEHAVARHVVRQTATTFTLDDGYTYDKVSCRVIGPGGQPSLLNRMAVTEGSAMYSSWSHLTRPPRLSEARHPARRRLHSLARILRERCPRR</sequence>
<evidence type="ECO:0000313" key="3">
    <source>
        <dbReference type="Proteomes" id="UP000057181"/>
    </source>
</evidence>
<dbReference type="AlphaFoldDB" id="A0A0U2NZ88"/>
<organism evidence="1 3">
    <name type="scientific">Kocuria flava</name>
    <dbReference type="NCBI Taxonomy" id="446860"/>
    <lineage>
        <taxon>Bacteria</taxon>
        <taxon>Bacillati</taxon>
        <taxon>Actinomycetota</taxon>
        <taxon>Actinomycetes</taxon>
        <taxon>Micrococcales</taxon>
        <taxon>Micrococcaceae</taxon>
        <taxon>Kocuria</taxon>
    </lineage>
</organism>
<dbReference type="Proteomes" id="UP000057181">
    <property type="component" value="Chromosome"/>
</dbReference>
<proteinExistence type="predicted"/>
<dbReference type="RefSeq" id="WP_058858450.1">
    <property type="nucleotide sequence ID" value="NZ_BJZR01000021.1"/>
</dbReference>
<name>A0A0U2NZ88_9MICC</name>
<evidence type="ECO:0000313" key="2">
    <source>
        <dbReference type="EMBL" id="GEO91761.1"/>
    </source>
</evidence>
<accession>A0A0U2NZ88</accession>
<evidence type="ECO:0000313" key="4">
    <source>
        <dbReference type="Proteomes" id="UP000321155"/>
    </source>
</evidence>
<reference evidence="2 4" key="2">
    <citation type="submission" date="2019-07" db="EMBL/GenBank/DDBJ databases">
        <title>Whole genome shotgun sequence of Kocuria flava NBRC 107626.</title>
        <authorList>
            <person name="Hosoyama A."/>
            <person name="Uohara A."/>
            <person name="Ohji S."/>
            <person name="Ichikawa N."/>
        </authorList>
    </citation>
    <scope>NUCLEOTIDE SEQUENCE [LARGE SCALE GENOMIC DNA]</scope>
    <source>
        <strain evidence="2 4">NBRC 107626</strain>
    </source>
</reference>
<dbReference type="KEGG" id="kfv:AS188_08210"/>
<reference evidence="1 3" key="1">
    <citation type="submission" date="2015-11" db="EMBL/GenBank/DDBJ databases">
        <title>Complete Genome Sequence of Kocuria flava strain HO-9041.</title>
        <authorList>
            <person name="Zhou M."/>
            <person name="Dai J."/>
        </authorList>
    </citation>
    <scope>NUCLEOTIDE SEQUENCE [LARGE SCALE GENOMIC DNA]</scope>
    <source>
        <strain evidence="1 3">HO-9041</strain>
    </source>
</reference>
<keyword evidence="4" id="KW-1185">Reference proteome</keyword>
<dbReference type="EMBL" id="BJZR01000021">
    <property type="protein sequence ID" value="GEO91761.1"/>
    <property type="molecule type" value="Genomic_DNA"/>
</dbReference>
<protein>
    <submittedName>
        <fullName evidence="1">Uncharacterized protein</fullName>
    </submittedName>
</protein>
<dbReference type="EMBL" id="CP013254">
    <property type="protein sequence ID" value="ALU39741.1"/>
    <property type="molecule type" value="Genomic_DNA"/>
</dbReference>
<gene>
    <name evidence="1" type="ORF">AS188_08210</name>
    <name evidence="2" type="ORF">KFL01_10670</name>
</gene>
<evidence type="ECO:0000313" key="1">
    <source>
        <dbReference type="EMBL" id="ALU39741.1"/>
    </source>
</evidence>